<proteinExistence type="inferred from homology"/>
<evidence type="ECO:0000259" key="10">
    <source>
        <dbReference type="Pfam" id="PF00593"/>
    </source>
</evidence>
<dbReference type="SUPFAM" id="SSF49464">
    <property type="entry name" value="Carboxypeptidase regulatory domain-like"/>
    <property type="match status" value="1"/>
</dbReference>
<evidence type="ECO:0000313" key="13">
    <source>
        <dbReference type="Proteomes" id="UP000235826"/>
    </source>
</evidence>
<evidence type="ECO:0008006" key="14">
    <source>
        <dbReference type="Google" id="ProtNLM"/>
    </source>
</evidence>
<dbReference type="NCBIfam" id="TIGR04056">
    <property type="entry name" value="OMP_RagA_SusC"/>
    <property type="match status" value="1"/>
</dbReference>
<sequence length="1112" mass="122559">MKIKLTKARSLVRKRLLFIIMRTLIFLLCTTVFSFTTKTSFSQEKVTIDTDKEVPVDEVFNIIRDQTKYRFLYPQDLFANAPKVQLKKGVIQMSKLLEQCFSGSNVKFELSKDHTIVIKEKPPQQLIKGEVNDGGAGLPLPGVSILIKGTTVGTFTDFDGKYQIRANQGDVLVFSFLGFTTQEITVTDISQAINVNLKATIGVLDEVIVTAQGIKKDKKALGYAVTTLAGRDVENKAESDVSRSLIGKVAGVQINVGSGATGSEAEIRIRDNLSINNGNSPLIVVDNVPFNGGLIDINPNNIKTVSVLKGLNASILYGSDGRNGVILITTKSGSASIGEEKVSINFSQTMYTNQVANLPDYQNKFGQGNDNAYDDTSLNSWGPAFSELDLVPHPLSNNQSFPEFADVQIPYQAVPNNVKDFFDTGIGTVTALNISSSQEKTAFNLSLGYTDETGIIGNNDLKRFNLGLGGSVQITDKWNVSATFNYTARERNFNGGLFDVLLFLPRSLDLRSLPFEDPGTGENVYYRDEANPLWTIDNVNNNDRVVRLFSTLNTKYEFNNNWSVNYRIGIDADVSDSFDTTNRGAFGNNESGRLSLSYDRDEIIDQSLILNTKYQLTNKLGLDGKLGLNSRTINVLSNSSDFQDQDLLDFFRPDNFNTQTGDASRARENLLGAFAQLDFNYDRFLFLSLSGRNDWSSTIEKENQSIFYPGVSVSFLPTSAFNFDSKVVNYLKLRAAYATSSGFPGRFRTRATFRSEPFEFITANGAIRSNSASSTLPNSNLKPELHREFEIGIESKLFNNRVTLQASAYKRSSKDQIVTKRIDASVGFSQTVTNIGRVDGEGLEIELGVDIINNDRFKWNMANVFTAYTTEVVELNAPINLGNGGRAIEGQPFGVFEGTYAVRDNQGNFLINPNNGELIVSSTAGLDNEVIGDPTPDWRLTNINSFSYKNFTLTAQLEYTQGGDQFSGTAIDLLSAGVTKDTENRDGTFTIPGVYGDIGTGQPLLDTNGQTIPNNVQLNASRLASGNYYEADDRKIFDSTLFRIREIALSYNLDGAKYNLPFDNLAITLSGRNVFYKAPNYPKYTNIDPDVGGRTTSTPSTKRYALGVSVSF</sequence>
<dbReference type="Proteomes" id="UP000235826">
    <property type="component" value="Chromosome"/>
</dbReference>
<dbReference type="InterPro" id="IPR000531">
    <property type="entry name" value="Beta-barrel_TonB"/>
</dbReference>
<evidence type="ECO:0000256" key="1">
    <source>
        <dbReference type="ARBA" id="ARBA00004571"/>
    </source>
</evidence>
<dbReference type="Gene3D" id="2.60.40.1120">
    <property type="entry name" value="Carboxypeptidase-like, regulatory domain"/>
    <property type="match status" value="1"/>
</dbReference>
<dbReference type="InterPro" id="IPR023996">
    <property type="entry name" value="TonB-dep_OMP_SusC/RagA"/>
</dbReference>
<evidence type="ECO:0000256" key="7">
    <source>
        <dbReference type="ARBA" id="ARBA00023237"/>
    </source>
</evidence>
<organism evidence="12 13">
    <name type="scientific">Flavivirga eckloniae</name>
    <dbReference type="NCBI Taxonomy" id="1803846"/>
    <lineage>
        <taxon>Bacteria</taxon>
        <taxon>Pseudomonadati</taxon>
        <taxon>Bacteroidota</taxon>
        <taxon>Flavobacteriia</taxon>
        <taxon>Flavobacteriales</taxon>
        <taxon>Flavobacteriaceae</taxon>
        <taxon>Flavivirga</taxon>
    </lineage>
</organism>
<dbReference type="AlphaFoldDB" id="A0A2K9PQ00"/>
<dbReference type="Gene3D" id="2.170.130.10">
    <property type="entry name" value="TonB-dependent receptor, plug domain"/>
    <property type="match status" value="1"/>
</dbReference>
<dbReference type="EMBL" id="CP025791">
    <property type="protein sequence ID" value="AUP79116.1"/>
    <property type="molecule type" value="Genomic_DNA"/>
</dbReference>
<dbReference type="RefSeq" id="WP_102755771.1">
    <property type="nucleotide sequence ID" value="NZ_CP025791.1"/>
</dbReference>
<dbReference type="PROSITE" id="PS52016">
    <property type="entry name" value="TONB_DEPENDENT_REC_3"/>
    <property type="match status" value="1"/>
</dbReference>
<evidence type="ECO:0000256" key="2">
    <source>
        <dbReference type="ARBA" id="ARBA00022448"/>
    </source>
</evidence>
<evidence type="ECO:0000256" key="9">
    <source>
        <dbReference type="RuleBase" id="RU003357"/>
    </source>
</evidence>
<name>A0A2K9PQ00_9FLAO</name>
<protein>
    <recommendedName>
        <fullName evidence="14">SusC/RagA family TonB-linked outer membrane protein</fullName>
    </recommendedName>
</protein>
<evidence type="ECO:0000259" key="11">
    <source>
        <dbReference type="Pfam" id="PF07715"/>
    </source>
</evidence>
<dbReference type="KEGG" id="fek:C1H87_10560"/>
<dbReference type="InterPro" id="IPR039426">
    <property type="entry name" value="TonB-dep_rcpt-like"/>
</dbReference>
<evidence type="ECO:0000256" key="3">
    <source>
        <dbReference type="ARBA" id="ARBA00022452"/>
    </source>
</evidence>
<dbReference type="Pfam" id="PF00593">
    <property type="entry name" value="TonB_dep_Rec_b-barrel"/>
    <property type="match status" value="1"/>
</dbReference>
<keyword evidence="2 8" id="KW-0813">Transport</keyword>
<dbReference type="Pfam" id="PF13715">
    <property type="entry name" value="CarbopepD_reg_2"/>
    <property type="match status" value="1"/>
</dbReference>
<accession>A0A2K9PQ00</accession>
<dbReference type="Pfam" id="PF07715">
    <property type="entry name" value="Plug"/>
    <property type="match status" value="1"/>
</dbReference>
<dbReference type="InterPro" id="IPR037066">
    <property type="entry name" value="Plug_dom_sf"/>
</dbReference>
<evidence type="ECO:0000256" key="4">
    <source>
        <dbReference type="ARBA" id="ARBA00022692"/>
    </source>
</evidence>
<dbReference type="GO" id="GO:0009279">
    <property type="term" value="C:cell outer membrane"/>
    <property type="evidence" value="ECO:0007669"/>
    <property type="project" value="UniProtKB-SubCell"/>
</dbReference>
<dbReference type="OrthoDB" id="9768177at2"/>
<dbReference type="InterPro" id="IPR008969">
    <property type="entry name" value="CarboxyPept-like_regulatory"/>
</dbReference>
<keyword evidence="6 8" id="KW-0472">Membrane</keyword>
<evidence type="ECO:0000313" key="12">
    <source>
        <dbReference type="EMBL" id="AUP79116.1"/>
    </source>
</evidence>
<evidence type="ECO:0000256" key="6">
    <source>
        <dbReference type="ARBA" id="ARBA00023136"/>
    </source>
</evidence>
<comment type="subcellular location">
    <subcellularLocation>
        <location evidence="1 8">Cell outer membrane</location>
        <topology evidence="1 8">Multi-pass membrane protein</topology>
    </subcellularLocation>
</comment>
<feature type="domain" description="TonB-dependent receptor plug" evidence="11">
    <location>
        <begin position="218"/>
        <end position="325"/>
    </location>
</feature>
<comment type="similarity">
    <text evidence="8 9">Belongs to the TonB-dependent receptor family.</text>
</comment>
<dbReference type="SUPFAM" id="SSF56935">
    <property type="entry name" value="Porins"/>
    <property type="match status" value="1"/>
</dbReference>
<dbReference type="Gene3D" id="2.40.170.20">
    <property type="entry name" value="TonB-dependent receptor, beta-barrel domain"/>
    <property type="match status" value="1"/>
</dbReference>
<reference evidence="12 13" key="1">
    <citation type="submission" date="2018-01" db="EMBL/GenBank/DDBJ databases">
        <title>Complete genome sequence of Flavivirga eckloniae ECD14 isolated from seaweed Ecklonia cava.</title>
        <authorList>
            <person name="Lee J.H."/>
            <person name="Baik K.S."/>
            <person name="Seong C.N."/>
        </authorList>
    </citation>
    <scope>NUCLEOTIDE SEQUENCE [LARGE SCALE GENOMIC DNA]</scope>
    <source>
        <strain evidence="12 13">ECD14</strain>
    </source>
</reference>
<keyword evidence="13" id="KW-1185">Reference proteome</keyword>
<gene>
    <name evidence="12" type="ORF">C1H87_10560</name>
</gene>
<dbReference type="InterPro" id="IPR012910">
    <property type="entry name" value="Plug_dom"/>
</dbReference>
<keyword evidence="7 8" id="KW-0998">Cell outer membrane</keyword>
<dbReference type="InterPro" id="IPR036942">
    <property type="entry name" value="Beta-barrel_TonB_sf"/>
</dbReference>
<feature type="domain" description="TonB-dependent receptor-like beta-barrel" evidence="10">
    <location>
        <begin position="529"/>
        <end position="956"/>
    </location>
</feature>
<evidence type="ECO:0000256" key="5">
    <source>
        <dbReference type="ARBA" id="ARBA00023077"/>
    </source>
</evidence>
<keyword evidence="4 8" id="KW-0812">Transmembrane</keyword>
<keyword evidence="3 8" id="KW-1134">Transmembrane beta strand</keyword>
<keyword evidence="5 9" id="KW-0798">TonB box</keyword>
<evidence type="ECO:0000256" key="8">
    <source>
        <dbReference type="PROSITE-ProRule" id="PRU01360"/>
    </source>
</evidence>